<gene>
    <name evidence="2" type="ORF">EVOR1521_LOCUS13903</name>
</gene>
<keyword evidence="1" id="KW-0175">Coiled coil</keyword>
<evidence type="ECO:0000256" key="1">
    <source>
        <dbReference type="SAM" id="Coils"/>
    </source>
</evidence>
<dbReference type="Gene3D" id="1.25.40.20">
    <property type="entry name" value="Ankyrin repeat-containing domain"/>
    <property type="match status" value="1"/>
</dbReference>
<dbReference type="EMBL" id="CAUJNA010001602">
    <property type="protein sequence ID" value="CAJ1387930.1"/>
    <property type="molecule type" value="Genomic_DNA"/>
</dbReference>
<name>A0AA36MY78_9DINO</name>
<keyword evidence="3" id="KW-1185">Reference proteome</keyword>
<dbReference type="Proteomes" id="UP001178507">
    <property type="component" value="Unassembled WGS sequence"/>
</dbReference>
<dbReference type="InterPro" id="IPR036770">
    <property type="entry name" value="Ankyrin_rpt-contain_sf"/>
</dbReference>
<reference evidence="2" key="1">
    <citation type="submission" date="2023-08" db="EMBL/GenBank/DDBJ databases">
        <authorList>
            <person name="Chen Y."/>
            <person name="Shah S."/>
            <person name="Dougan E. K."/>
            <person name="Thang M."/>
            <person name="Chan C."/>
        </authorList>
    </citation>
    <scope>NUCLEOTIDE SEQUENCE</scope>
</reference>
<sequence>MAGFNFQQMGGRCKMVSEEDAVSLLTGDIIVLEVQRKMKQRREQKEEQRRLSRVHAKVERQKELLLEFLKQRDFQPRVNAPKLRCFGLLRSYPLQQAVLERRWDAVQLLLRFGAEPKLKDSFGRSAFDMMPCQIRDRFSRLHERILATGTAVL</sequence>
<evidence type="ECO:0000313" key="2">
    <source>
        <dbReference type="EMBL" id="CAJ1387930.1"/>
    </source>
</evidence>
<protein>
    <submittedName>
        <fullName evidence="2">Uncharacterized protein</fullName>
    </submittedName>
</protein>
<feature type="coiled-coil region" evidence="1">
    <location>
        <begin position="31"/>
        <end position="61"/>
    </location>
</feature>
<evidence type="ECO:0000313" key="3">
    <source>
        <dbReference type="Proteomes" id="UP001178507"/>
    </source>
</evidence>
<accession>A0AA36MY78</accession>
<proteinExistence type="predicted"/>
<dbReference type="SUPFAM" id="SSF48403">
    <property type="entry name" value="Ankyrin repeat"/>
    <property type="match status" value="1"/>
</dbReference>
<organism evidence="2 3">
    <name type="scientific">Effrenium voratum</name>
    <dbReference type="NCBI Taxonomy" id="2562239"/>
    <lineage>
        <taxon>Eukaryota</taxon>
        <taxon>Sar</taxon>
        <taxon>Alveolata</taxon>
        <taxon>Dinophyceae</taxon>
        <taxon>Suessiales</taxon>
        <taxon>Symbiodiniaceae</taxon>
        <taxon>Effrenium</taxon>
    </lineage>
</organism>
<dbReference type="AlphaFoldDB" id="A0AA36MY78"/>
<comment type="caution">
    <text evidence="2">The sequence shown here is derived from an EMBL/GenBank/DDBJ whole genome shotgun (WGS) entry which is preliminary data.</text>
</comment>